<protein>
    <submittedName>
        <fullName evidence="4">P53 and DNA damage-regulated protein 1</fullName>
    </submittedName>
</protein>
<reference evidence="2 3" key="2">
    <citation type="submission" date="2018-11" db="EMBL/GenBank/DDBJ databases">
        <authorList>
            <consortium name="Pathogen Informatics"/>
        </authorList>
    </citation>
    <scope>NUCLEOTIDE SEQUENCE [LARGE SCALE GENOMIC DNA]</scope>
</reference>
<dbReference type="Proteomes" id="UP000278807">
    <property type="component" value="Unassembled WGS sequence"/>
</dbReference>
<dbReference type="EMBL" id="UZAE01010122">
    <property type="protein sequence ID" value="VDO02923.1"/>
    <property type="molecule type" value="Genomic_DNA"/>
</dbReference>
<sequence>METMNRELQERMKAMREGNSNGLKPASRRKLNDSWNVSQISSSGDPAAEIARLANKFGTAQVR</sequence>
<proteinExistence type="predicted"/>
<evidence type="ECO:0000256" key="1">
    <source>
        <dbReference type="SAM" id="MobiDB-lite"/>
    </source>
</evidence>
<keyword evidence="3" id="KW-1185">Reference proteome</keyword>
<dbReference type="AlphaFoldDB" id="A0A0R3TJ26"/>
<evidence type="ECO:0000313" key="4">
    <source>
        <dbReference type="WBParaSite" id="HNAJ_0000706701-mRNA-1"/>
    </source>
</evidence>
<dbReference type="WBParaSite" id="HNAJ_0000706701-mRNA-1">
    <property type="protein sequence ID" value="HNAJ_0000706701-mRNA-1"/>
    <property type="gene ID" value="HNAJ_0000706701"/>
</dbReference>
<name>A0A0R3TJ26_RODNA</name>
<feature type="compositionally biased region" description="Basic and acidic residues" evidence="1">
    <location>
        <begin position="1"/>
        <end position="16"/>
    </location>
</feature>
<evidence type="ECO:0000313" key="2">
    <source>
        <dbReference type="EMBL" id="VDO02923.1"/>
    </source>
</evidence>
<organism evidence="4">
    <name type="scientific">Rodentolepis nana</name>
    <name type="common">Dwarf tapeworm</name>
    <name type="synonym">Hymenolepis nana</name>
    <dbReference type="NCBI Taxonomy" id="102285"/>
    <lineage>
        <taxon>Eukaryota</taxon>
        <taxon>Metazoa</taxon>
        <taxon>Spiralia</taxon>
        <taxon>Lophotrochozoa</taxon>
        <taxon>Platyhelminthes</taxon>
        <taxon>Cestoda</taxon>
        <taxon>Eucestoda</taxon>
        <taxon>Cyclophyllidea</taxon>
        <taxon>Hymenolepididae</taxon>
        <taxon>Rodentolepis</taxon>
    </lineage>
</organism>
<dbReference type="STRING" id="102285.A0A0R3TJ26"/>
<gene>
    <name evidence="2" type="ORF">HNAJ_LOCUS7063</name>
</gene>
<reference evidence="4" key="1">
    <citation type="submission" date="2017-02" db="UniProtKB">
        <authorList>
            <consortium name="WormBaseParasite"/>
        </authorList>
    </citation>
    <scope>IDENTIFICATION</scope>
</reference>
<accession>A0A0R3TJ26</accession>
<feature type="region of interest" description="Disordered" evidence="1">
    <location>
        <begin position="1"/>
        <end position="30"/>
    </location>
</feature>
<evidence type="ECO:0000313" key="3">
    <source>
        <dbReference type="Proteomes" id="UP000278807"/>
    </source>
</evidence>